<organism evidence="2 3">
    <name type="scientific">Prymnesium parvum</name>
    <name type="common">Toxic golden alga</name>
    <dbReference type="NCBI Taxonomy" id="97485"/>
    <lineage>
        <taxon>Eukaryota</taxon>
        <taxon>Haptista</taxon>
        <taxon>Haptophyta</taxon>
        <taxon>Prymnesiophyceae</taxon>
        <taxon>Prymnesiales</taxon>
        <taxon>Prymnesiaceae</taxon>
        <taxon>Prymnesium</taxon>
    </lineage>
</organism>
<dbReference type="InterPro" id="IPR032675">
    <property type="entry name" value="LRR_dom_sf"/>
</dbReference>
<accession>A0AB34K6X1</accession>
<reference evidence="2 3" key="1">
    <citation type="journal article" date="2024" name="Science">
        <title>Giant polyketide synthase enzymes in the biosynthesis of giant marine polyether toxins.</title>
        <authorList>
            <person name="Fallon T.R."/>
            <person name="Shende V.V."/>
            <person name="Wierzbicki I.H."/>
            <person name="Pendleton A.L."/>
            <person name="Watervoot N.F."/>
            <person name="Auber R.P."/>
            <person name="Gonzalez D.J."/>
            <person name="Wisecaver J.H."/>
            <person name="Moore B.S."/>
        </authorList>
    </citation>
    <scope>NUCLEOTIDE SEQUENCE [LARGE SCALE GENOMIC DNA]</scope>
    <source>
        <strain evidence="2 3">12B1</strain>
    </source>
</reference>
<dbReference type="PANTHER" id="PTHR24114:SF2">
    <property type="entry name" value="F-BOX DOMAIN-CONTAINING PROTEIN-RELATED"/>
    <property type="match status" value="1"/>
</dbReference>
<feature type="compositionally biased region" description="Basic and acidic residues" evidence="1">
    <location>
        <begin position="686"/>
        <end position="695"/>
    </location>
</feature>
<dbReference type="PANTHER" id="PTHR24114">
    <property type="entry name" value="LEUCINE RICH REPEAT FAMILY PROTEIN"/>
    <property type="match status" value="1"/>
</dbReference>
<sequence>MPATAKHDDFWDSIAAAHRLEEGQALERPTLTPDPLESEPESDEEDRADGIFSPQFVQTTGVHEYMRTCREAKVVPVQQFISMLDHEVVSLKHRGVGPLGGRAIFECLRYNKHIQALDMEDNQLGLNVDVDAGHLDHVCAALRENQVITNLDLSYNNFAARGCVAIAEALESNSRIKELSLRGNNMGDMGAQRLAETINKSSKLSKIDVSDNGIGESGGSALGTLIASMRPLKQADFSWNSVRSVGAIAIAEGLKVSSLVRLNLAWNGLGERGATAIGHALKENSALLFLDVSSNRIAEEGSKAIADGLRENQTLRSLQLNGNPIGDQGVTLLIEAVGIFCAVRDLGLQDCSTKKTAAGLFDPLNPTGRYTLELDKEFDRELLKRLKQLDSSDEQPAENNFMNVRYNSKQLDANLADWPVADTGILNFDYVSSKRVPKDAKAQRDEVFYSFRKELANPALSEDTKLLMIRASATTHFWNCAQVRQLIQLITFRQRVDAVIILFRRIVDLESSFHAVVYSTLKPGECKALRLRLGSPLARILPEEAPAPEETAVVFLTEQHEGLLDNDASAERDEQKTQEEDQEEDPEGDAEEDPMDGQEAPKDVSTLDSEVEYAAEVSAPLETQTGKEAEAEEGTPSGSQEEVLAGAEKEVLPGADSEAQPDAEADAEMQHVAGIQTNSSDEPVNELEKALPEQA</sequence>
<dbReference type="Gene3D" id="3.80.10.10">
    <property type="entry name" value="Ribonuclease Inhibitor"/>
    <property type="match status" value="2"/>
</dbReference>
<gene>
    <name evidence="2" type="ORF">AB1Y20_009969</name>
</gene>
<dbReference type="EMBL" id="JBGBPQ010000002">
    <property type="protein sequence ID" value="KAL1528631.1"/>
    <property type="molecule type" value="Genomic_DNA"/>
</dbReference>
<dbReference type="InterPro" id="IPR052394">
    <property type="entry name" value="LRR-containing"/>
</dbReference>
<evidence type="ECO:0000313" key="3">
    <source>
        <dbReference type="Proteomes" id="UP001515480"/>
    </source>
</evidence>
<dbReference type="Pfam" id="PF13516">
    <property type="entry name" value="LRR_6"/>
    <property type="match status" value="5"/>
</dbReference>
<dbReference type="AlphaFoldDB" id="A0AB34K6X1"/>
<evidence type="ECO:0000256" key="1">
    <source>
        <dbReference type="SAM" id="MobiDB-lite"/>
    </source>
</evidence>
<dbReference type="Proteomes" id="UP001515480">
    <property type="component" value="Unassembled WGS sequence"/>
</dbReference>
<dbReference type="InterPro" id="IPR001611">
    <property type="entry name" value="Leu-rich_rpt"/>
</dbReference>
<feature type="compositionally biased region" description="Acidic residues" evidence="1">
    <location>
        <begin position="580"/>
        <end position="596"/>
    </location>
</feature>
<protein>
    <submittedName>
        <fullName evidence="2">Uncharacterized protein</fullName>
    </submittedName>
</protein>
<comment type="caution">
    <text evidence="2">The sequence shown here is derived from an EMBL/GenBank/DDBJ whole genome shotgun (WGS) entry which is preliminary data.</text>
</comment>
<dbReference type="SUPFAM" id="SSF52047">
    <property type="entry name" value="RNI-like"/>
    <property type="match status" value="1"/>
</dbReference>
<proteinExistence type="predicted"/>
<feature type="region of interest" description="Disordered" evidence="1">
    <location>
        <begin position="563"/>
        <end position="695"/>
    </location>
</feature>
<keyword evidence="3" id="KW-1185">Reference proteome</keyword>
<feature type="region of interest" description="Disordered" evidence="1">
    <location>
        <begin position="21"/>
        <end position="50"/>
    </location>
</feature>
<evidence type="ECO:0000313" key="2">
    <source>
        <dbReference type="EMBL" id="KAL1528631.1"/>
    </source>
</evidence>
<dbReference type="SMART" id="SM00368">
    <property type="entry name" value="LRR_RI"/>
    <property type="match status" value="7"/>
</dbReference>
<feature type="compositionally biased region" description="Basic and acidic residues" evidence="1">
    <location>
        <begin position="563"/>
        <end position="579"/>
    </location>
</feature>
<feature type="compositionally biased region" description="Acidic residues" evidence="1">
    <location>
        <begin position="36"/>
        <end position="47"/>
    </location>
</feature>
<name>A0AB34K6X1_PRYPA</name>